<feature type="binding site" evidence="9">
    <location>
        <begin position="12"/>
        <end position="17"/>
    </location>
    <ligand>
        <name>NAD(+)</name>
        <dbReference type="ChEBI" id="CHEBI:57540"/>
    </ligand>
</feature>
<feature type="binding site" evidence="7">
    <location>
        <position position="145"/>
    </location>
    <ligand>
        <name>NAD(+)</name>
        <dbReference type="ChEBI" id="CHEBI:57540"/>
    </ligand>
</feature>
<evidence type="ECO:0000256" key="3">
    <source>
        <dbReference type="ARBA" id="ARBA00012967"/>
    </source>
</evidence>
<dbReference type="Gene3D" id="3.90.110.10">
    <property type="entry name" value="Lactate dehydrogenase/glycoside hydrolase, family 4, C-terminal"/>
    <property type="match status" value="1"/>
</dbReference>
<dbReference type="SUPFAM" id="SSF51735">
    <property type="entry name" value="NAD(P)-binding Rossmann-fold domains"/>
    <property type="match status" value="1"/>
</dbReference>
<feature type="domain" description="Lactate/malate dehydrogenase N-terminal" evidence="10">
    <location>
        <begin position="6"/>
        <end position="144"/>
    </location>
</feature>
<comment type="subcellular location">
    <subcellularLocation>
        <location evidence="7">Cytoplasm</location>
    </subcellularLocation>
</comment>
<dbReference type="UniPathway" id="UPA00554">
    <property type="reaction ID" value="UER00611"/>
</dbReference>
<feature type="binding site" evidence="7">
    <location>
        <begin position="122"/>
        <end position="125"/>
    </location>
    <ligand>
        <name>substrate</name>
    </ligand>
</feature>
<dbReference type="PRINTS" id="PR00086">
    <property type="entry name" value="LLDHDRGNASE"/>
</dbReference>
<feature type="domain" description="Lactate/malate dehydrogenase C-terminal" evidence="11">
    <location>
        <begin position="147"/>
        <end position="313"/>
    </location>
</feature>
<keyword evidence="4 7" id="KW-0560">Oxidoreductase</keyword>
<comment type="function">
    <text evidence="7">Catalyzes the conversion of lactate to pyruvate.</text>
</comment>
<dbReference type="SUPFAM" id="SSF56327">
    <property type="entry name" value="LDH C-terminal domain-like"/>
    <property type="match status" value="1"/>
</dbReference>
<dbReference type="Gene3D" id="3.40.50.720">
    <property type="entry name" value="NAD(P)-binding Rossmann-like Domain"/>
    <property type="match status" value="1"/>
</dbReference>
<dbReference type="AlphaFoldDB" id="A0A448V0Q7"/>
<dbReference type="InterPro" id="IPR001557">
    <property type="entry name" value="L-lactate/malate_DH"/>
</dbReference>
<evidence type="ECO:0000313" key="12">
    <source>
        <dbReference type="EMBL" id="VEJ35185.1"/>
    </source>
</evidence>
<dbReference type="EC" id="1.1.1.27" evidence="3 7"/>
<dbReference type="InterPro" id="IPR001236">
    <property type="entry name" value="Lactate/malate_DH_N"/>
</dbReference>
<evidence type="ECO:0000256" key="6">
    <source>
        <dbReference type="ARBA" id="ARBA00049258"/>
    </source>
</evidence>
<evidence type="ECO:0000259" key="11">
    <source>
        <dbReference type="Pfam" id="PF02866"/>
    </source>
</evidence>
<gene>
    <name evidence="12" type="primary">ldh_1</name>
    <name evidence="7" type="synonym">ldh</name>
    <name evidence="12" type="ORF">NCTC13079_00556</name>
</gene>
<organism evidence="12 13">
    <name type="scientific">Aedoeadaptatus ivorii</name>
    <dbReference type="NCBI Taxonomy" id="54006"/>
    <lineage>
        <taxon>Bacteria</taxon>
        <taxon>Bacillati</taxon>
        <taxon>Bacillota</taxon>
        <taxon>Tissierellia</taxon>
        <taxon>Tissierellales</taxon>
        <taxon>Peptoniphilaceae</taxon>
        <taxon>Aedoeadaptatus</taxon>
    </lineage>
</organism>
<feature type="binding site" evidence="7">
    <location>
        <position position="67"/>
    </location>
    <ligand>
        <name>NAD(+)</name>
        <dbReference type="ChEBI" id="CHEBI:57540"/>
    </ligand>
</feature>
<protein>
    <recommendedName>
        <fullName evidence="3 7">L-lactate dehydrogenase</fullName>
        <shortName evidence="7">L-LDH</shortName>
        <ecNumber evidence="3 7">1.1.1.27</ecNumber>
    </recommendedName>
</protein>
<evidence type="ECO:0000256" key="5">
    <source>
        <dbReference type="ARBA" id="ARBA00023027"/>
    </source>
</evidence>
<feature type="binding site" evidence="7">
    <location>
        <position position="232"/>
    </location>
    <ligand>
        <name>substrate</name>
    </ligand>
</feature>
<reference evidence="12 13" key="1">
    <citation type="submission" date="2018-12" db="EMBL/GenBank/DDBJ databases">
        <authorList>
            <consortium name="Pathogen Informatics"/>
        </authorList>
    </citation>
    <scope>NUCLEOTIDE SEQUENCE [LARGE SCALE GENOMIC DNA]</scope>
    <source>
        <strain evidence="12 13">NCTC13079</strain>
    </source>
</reference>
<dbReference type="OrthoDB" id="9802969at2"/>
<feature type="binding site" evidence="7">
    <location>
        <position position="90"/>
    </location>
    <ligand>
        <name>substrate</name>
    </ligand>
</feature>
<dbReference type="InterPro" id="IPR022383">
    <property type="entry name" value="Lactate/malate_DH_C"/>
</dbReference>
<dbReference type="HAMAP" id="MF_00488">
    <property type="entry name" value="Lactate_dehydrog"/>
    <property type="match status" value="1"/>
</dbReference>
<accession>A0A448V0Q7</accession>
<dbReference type="Pfam" id="PF00056">
    <property type="entry name" value="Ldh_1_N"/>
    <property type="match status" value="1"/>
</dbReference>
<comment type="similarity">
    <text evidence="2 7">Belongs to the LDH/MDH superfamily. LDH family.</text>
</comment>
<dbReference type="Pfam" id="PF02866">
    <property type="entry name" value="Ldh_1_C"/>
    <property type="match status" value="1"/>
</dbReference>
<evidence type="ECO:0000256" key="8">
    <source>
        <dbReference type="PIRSR" id="PIRSR000102-1"/>
    </source>
</evidence>
<dbReference type="GO" id="GO:0005737">
    <property type="term" value="C:cytoplasm"/>
    <property type="evidence" value="ECO:0007669"/>
    <property type="project" value="UniProtKB-SubCell"/>
</dbReference>
<feature type="binding site" evidence="7">
    <location>
        <begin position="81"/>
        <end position="82"/>
    </location>
    <ligand>
        <name>NAD(+)</name>
        <dbReference type="ChEBI" id="CHEBI:57540"/>
    </ligand>
</feature>
<feature type="binding site" evidence="7">
    <location>
        <position position="16"/>
    </location>
    <ligand>
        <name>NAD(+)</name>
        <dbReference type="ChEBI" id="CHEBI:57540"/>
    </ligand>
</feature>
<dbReference type="PANTHER" id="PTHR43128:SF16">
    <property type="entry name" value="L-LACTATE DEHYDROGENASE"/>
    <property type="match status" value="1"/>
</dbReference>
<comment type="caution">
    <text evidence="7">Lacks conserved residue(s) required for the propagation of feature annotation.</text>
</comment>
<dbReference type="NCBIfam" id="TIGR01771">
    <property type="entry name" value="L-LDH-NAD"/>
    <property type="match status" value="1"/>
</dbReference>
<dbReference type="EMBL" id="LR134523">
    <property type="protein sequence ID" value="VEJ35185.1"/>
    <property type="molecule type" value="Genomic_DNA"/>
</dbReference>
<dbReference type="GO" id="GO:0006096">
    <property type="term" value="P:glycolytic process"/>
    <property type="evidence" value="ECO:0007669"/>
    <property type="project" value="UniProtKB-UniRule"/>
</dbReference>
<dbReference type="NCBIfam" id="NF004863">
    <property type="entry name" value="PRK06223.1"/>
    <property type="match status" value="1"/>
</dbReference>
<dbReference type="GO" id="GO:0006089">
    <property type="term" value="P:lactate metabolic process"/>
    <property type="evidence" value="ECO:0007669"/>
    <property type="project" value="TreeGrafter"/>
</dbReference>
<comment type="subunit">
    <text evidence="7">Homotetramer.</text>
</comment>
<dbReference type="PIRSF" id="PIRSF000102">
    <property type="entry name" value="Lac_mal_DH"/>
    <property type="match status" value="1"/>
</dbReference>
<dbReference type="KEGG" id="piv:NCTC13079_00556"/>
<feature type="modified residue" description="Phosphotyrosine" evidence="7">
    <location>
        <position position="223"/>
    </location>
</feature>
<feature type="binding site" evidence="9">
    <location>
        <position position="97"/>
    </location>
    <ligand>
        <name>NAD(+)</name>
        <dbReference type="ChEBI" id="CHEBI:57540"/>
    </ligand>
</feature>
<dbReference type="InterPro" id="IPR018177">
    <property type="entry name" value="L-lactate_DH_AS"/>
</dbReference>
<feature type="binding site" evidence="7">
    <location>
        <position position="103"/>
    </location>
    <ligand>
        <name>NAD(+)</name>
        <dbReference type="ChEBI" id="CHEBI:57540"/>
    </ligand>
</feature>
<evidence type="ECO:0000256" key="1">
    <source>
        <dbReference type="ARBA" id="ARBA00004843"/>
    </source>
</evidence>
<dbReference type="InterPro" id="IPR015955">
    <property type="entry name" value="Lactate_DH/Glyco_Ohase_4_C"/>
</dbReference>
<keyword evidence="13" id="KW-1185">Reference proteome</keyword>
<keyword evidence="5 7" id="KW-0520">NAD</keyword>
<dbReference type="PANTHER" id="PTHR43128">
    <property type="entry name" value="L-2-HYDROXYCARBOXYLATE DEHYDROGENASE (NAD(P)(+))"/>
    <property type="match status" value="1"/>
</dbReference>
<keyword evidence="7" id="KW-0963">Cytoplasm</keyword>
<feature type="binding site" evidence="7 9">
    <location>
        <position position="37"/>
    </location>
    <ligand>
        <name>NAD(+)</name>
        <dbReference type="ChEBI" id="CHEBI:57540"/>
    </ligand>
</feature>
<evidence type="ECO:0000256" key="2">
    <source>
        <dbReference type="ARBA" id="ARBA00006054"/>
    </source>
</evidence>
<evidence type="ECO:0000256" key="4">
    <source>
        <dbReference type="ARBA" id="ARBA00023002"/>
    </source>
</evidence>
<evidence type="ECO:0000256" key="9">
    <source>
        <dbReference type="PIRSR" id="PIRSR000102-3"/>
    </source>
</evidence>
<dbReference type="RefSeq" id="WP_126465017.1">
    <property type="nucleotide sequence ID" value="NZ_LR134523.1"/>
</dbReference>
<keyword evidence="7" id="KW-0597">Phosphoprotein</keyword>
<name>A0A448V0Q7_9FIRM</name>
<dbReference type="NCBIfam" id="NF000824">
    <property type="entry name" value="PRK00066.1"/>
    <property type="match status" value="1"/>
</dbReference>
<dbReference type="CDD" id="cd05292">
    <property type="entry name" value="LDH_2"/>
    <property type="match status" value="1"/>
</dbReference>
<feature type="active site" description="Proton acceptor" evidence="7 8">
    <location>
        <position position="177"/>
    </location>
</feature>
<feature type="binding site" evidence="7">
    <location>
        <position position="84"/>
    </location>
    <ligand>
        <name>substrate</name>
    </ligand>
</feature>
<comment type="pathway">
    <text evidence="1 7">Fermentation; pyruvate fermentation to lactate; (S)-lactate from pyruvate: step 1/1.</text>
</comment>
<dbReference type="InterPro" id="IPR011304">
    <property type="entry name" value="L-lactate_DH"/>
</dbReference>
<proteinExistence type="inferred from homology"/>
<dbReference type="PROSITE" id="PS00064">
    <property type="entry name" value="L_LDH"/>
    <property type="match status" value="1"/>
</dbReference>
<evidence type="ECO:0000313" key="13">
    <source>
        <dbReference type="Proteomes" id="UP000269544"/>
    </source>
</evidence>
<feature type="binding site" evidence="7 9">
    <location>
        <begin position="120"/>
        <end position="122"/>
    </location>
    <ligand>
        <name>NAD(+)</name>
        <dbReference type="ChEBI" id="CHEBI:57540"/>
    </ligand>
</feature>
<dbReference type="InterPro" id="IPR036291">
    <property type="entry name" value="NAD(P)-bd_dom_sf"/>
</dbReference>
<evidence type="ECO:0000256" key="7">
    <source>
        <dbReference type="HAMAP-Rule" id="MF_00488"/>
    </source>
</evidence>
<evidence type="ECO:0000259" key="10">
    <source>
        <dbReference type="Pfam" id="PF00056"/>
    </source>
</evidence>
<sequence>MSKEHVKISVIGAGAVGASTAFSLTMAGLANELVVVDLNEELSEGETMDLNHGASFINPMTITAGDYAKTANSDIVVITAGAAQKPGESRINLVGRNIKIFESIIPQVTAYSPDAILLVVSNPVDIQSLLSLKLSHFPKERIIGSGTVLDSSRLKYEVARRLDVSPHDVQAYVLGEHGDTSFVSWDLMTIQGIPIETFAEQKGIEFTPALREDIENDVRNAAYEVIQRKGNTSYAIAMSVTRIVKAILKDEHCILPVSTFLEDNNGISNAYLSLPAIVGREGVVQTLNIELKGEEREKFNHSASALQDVIAAHGALA</sequence>
<feature type="binding site" evidence="7">
    <location>
        <begin position="150"/>
        <end position="153"/>
    </location>
    <ligand>
        <name>substrate</name>
    </ligand>
</feature>
<comment type="catalytic activity">
    <reaction evidence="6 7">
        <text>(S)-lactate + NAD(+) = pyruvate + NADH + H(+)</text>
        <dbReference type="Rhea" id="RHEA:23444"/>
        <dbReference type="ChEBI" id="CHEBI:15361"/>
        <dbReference type="ChEBI" id="CHEBI:15378"/>
        <dbReference type="ChEBI" id="CHEBI:16651"/>
        <dbReference type="ChEBI" id="CHEBI:57540"/>
        <dbReference type="ChEBI" id="CHEBI:57945"/>
        <dbReference type="EC" id="1.1.1.27"/>
    </reaction>
</comment>
<dbReference type="Proteomes" id="UP000269544">
    <property type="component" value="Chromosome"/>
</dbReference>
<dbReference type="GO" id="GO:0004459">
    <property type="term" value="F:L-lactate dehydrogenase (NAD+) activity"/>
    <property type="evidence" value="ECO:0007669"/>
    <property type="project" value="UniProtKB-UniRule"/>
</dbReference>
<dbReference type="FunFam" id="3.40.50.720:FF:000018">
    <property type="entry name" value="Malate dehydrogenase"/>
    <property type="match status" value="1"/>
</dbReference>